<sequence length="152" mass="15662">MKKTTKAKATPAAPAPVPAKKKKTKAVSSAKVTSPKVAKAAAAAVAPAPAPQVKKAAAPASVGQPRPAIIKIKAQIDIGFGNSLTIRGLGAGLSWDKGISMNCVNDDLWSITLVGVSGPVSFKFLVNDLSWSDGEDYIAQPGDELVLKPTFE</sequence>
<dbReference type="EMBL" id="CP023004">
    <property type="protein sequence ID" value="AWI10087.1"/>
    <property type="molecule type" value="Genomic_DNA"/>
</dbReference>
<name>A0A2U8E5G1_9BACT</name>
<keyword evidence="3" id="KW-1185">Reference proteome</keyword>
<dbReference type="OrthoDB" id="195553at2"/>
<protein>
    <recommendedName>
        <fullName evidence="4">CBM20 domain-containing protein</fullName>
    </recommendedName>
</protein>
<dbReference type="AlphaFoldDB" id="A0A2U8E5G1"/>
<evidence type="ECO:0000313" key="3">
    <source>
        <dbReference type="Proteomes" id="UP000244896"/>
    </source>
</evidence>
<dbReference type="KEGG" id="elut:CKA38_13210"/>
<reference evidence="2 3" key="1">
    <citation type="journal article" date="2018" name="Syst. Appl. Microbiol.">
        <title>Ereboglobus luteus gen. nov. sp. nov. from cockroach guts, and new insights into the oxygen relationship of the genera Opitutus and Didymococcus (Verrucomicrobia: Opitutaceae).</title>
        <authorList>
            <person name="Tegtmeier D."/>
            <person name="Belitz A."/>
            <person name="Radek R."/>
            <person name="Heimerl T."/>
            <person name="Brune A."/>
        </authorList>
    </citation>
    <scope>NUCLEOTIDE SEQUENCE [LARGE SCALE GENOMIC DNA]</scope>
    <source>
        <strain evidence="2 3">Ho45</strain>
    </source>
</reference>
<feature type="region of interest" description="Disordered" evidence="1">
    <location>
        <begin position="1"/>
        <end position="33"/>
    </location>
</feature>
<evidence type="ECO:0008006" key="4">
    <source>
        <dbReference type="Google" id="ProtNLM"/>
    </source>
</evidence>
<evidence type="ECO:0000313" key="2">
    <source>
        <dbReference type="EMBL" id="AWI10087.1"/>
    </source>
</evidence>
<dbReference type="Proteomes" id="UP000244896">
    <property type="component" value="Chromosome"/>
</dbReference>
<accession>A0A2U8E5G1</accession>
<evidence type="ECO:0000256" key="1">
    <source>
        <dbReference type="SAM" id="MobiDB-lite"/>
    </source>
</evidence>
<organism evidence="2 3">
    <name type="scientific">Ereboglobus luteus</name>
    <dbReference type="NCBI Taxonomy" id="1796921"/>
    <lineage>
        <taxon>Bacteria</taxon>
        <taxon>Pseudomonadati</taxon>
        <taxon>Verrucomicrobiota</taxon>
        <taxon>Opitutia</taxon>
        <taxon>Opitutales</taxon>
        <taxon>Opitutaceae</taxon>
        <taxon>Ereboglobus</taxon>
    </lineage>
</organism>
<gene>
    <name evidence="2" type="ORF">CKA38_13210</name>
</gene>
<proteinExistence type="predicted"/>
<dbReference type="RefSeq" id="WP_108825906.1">
    <property type="nucleotide sequence ID" value="NZ_CP023004.1"/>
</dbReference>